<protein>
    <submittedName>
        <fullName evidence="1">Uncharacterized protein</fullName>
    </submittedName>
</protein>
<name>A0A6G1D8G1_9ORYZ</name>
<gene>
    <name evidence="1" type="ORF">E2562_030548</name>
</gene>
<reference evidence="1 2" key="1">
    <citation type="submission" date="2019-11" db="EMBL/GenBank/DDBJ databases">
        <title>Whole genome sequence of Oryza granulata.</title>
        <authorList>
            <person name="Li W."/>
        </authorList>
    </citation>
    <scope>NUCLEOTIDE SEQUENCE [LARGE SCALE GENOMIC DNA]</scope>
    <source>
        <strain evidence="2">cv. Menghai</strain>
        <tissue evidence="1">Leaf</tissue>
    </source>
</reference>
<comment type="caution">
    <text evidence="1">The sequence shown here is derived from an EMBL/GenBank/DDBJ whole genome shotgun (WGS) entry which is preliminary data.</text>
</comment>
<proteinExistence type="predicted"/>
<organism evidence="1 2">
    <name type="scientific">Oryza meyeriana var. granulata</name>
    <dbReference type="NCBI Taxonomy" id="110450"/>
    <lineage>
        <taxon>Eukaryota</taxon>
        <taxon>Viridiplantae</taxon>
        <taxon>Streptophyta</taxon>
        <taxon>Embryophyta</taxon>
        <taxon>Tracheophyta</taxon>
        <taxon>Spermatophyta</taxon>
        <taxon>Magnoliopsida</taxon>
        <taxon>Liliopsida</taxon>
        <taxon>Poales</taxon>
        <taxon>Poaceae</taxon>
        <taxon>BOP clade</taxon>
        <taxon>Oryzoideae</taxon>
        <taxon>Oryzeae</taxon>
        <taxon>Oryzinae</taxon>
        <taxon>Oryza</taxon>
        <taxon>Oryza meyeriana</taxon>
    </lineage>
</organism>
<dbReference type="OrthoDB" id="44015at2759"/>
<evidence type="ECO:0000313" key="1">
    <source>
        <dbReference type="EMBL" id="KAF0909008.1"/>
    </source>
</evidence>
<dbReference type="EMBL" id="SPHZ02000007">
    <property type="protein sequence ID" value="KAF0909008.1"/>
    <property type="molecule type" value="Genomic_DNA"/>
</dbReference>
<accession>A0A6G1D8G1</accession>
<keyword evidence="2" id="KW-1185">Reference proteome</keyword>
<sequence>MLTLLADFCDKAHSVLWDHSAFLHAYAVYLDHRIHFLISLIPMLCTVHFTNKRGLSLTPSVTAKSMHKMDTCGQEDA</sequence>
<dbReference type="Proteomes" id="UP000479710">
    <property type="component" value="Unassembled WGS sequence"/>
</dbReference>
<dbReference type="AlphaFoldDB" id="A0A6G1D8G1"/>
<evidence type="ECO:0000313" key="2">
    <source>
        <dbReference type="Proteomes" id="UP000479710"/>
    </source>
</evidence>